<dbReference type="InterPro" id="IPR003869">
    <property type="entry name" value="Polysac_CapD-like"/>
</dbReference>
<feature type="transmembrane region" description="Helical" evidence="2">
    <location>
        <begin position="7"/>
        <end position="29"/>
    </location>
</feature>
<dbReference type="InterPro" id="IPR051203">
    <property type="entry name" value="Polysaccharide_Synthase-Rel"/>
</dbReference>
<evidence type="ECO:0000313" key="5">
    <source>
        <dbReference type="Proteomes" id="UP001596378"/>
    </source>
</evidence>
<dbReference type="PANTHER" id="PTHR43318">
    <property type="entry name" value="UDP-N-ACETYLGLUCOSAMINE 4,6-DEHYDRATASE"/>
    <property type="match status" value="1"/>
</dbReference>
<dbReference type="Pfam" id="PF02719">
    <property type="entry name" value="Polysacc_synt_2"/>
    <property type="match status" value="1"/>
</dbReference>
<dbReference type="Proteomes" id="UP001596378">
    <property type="component" value="Unassembled WGS sequence"/>
</dbReference>
<keyword evidence="5" id="KW-1185">Reference proteome</keyword>
<accession>A0ABW2FAC0</accession>
<reference evidence="5" key="1">
    <citation type="journal article" date="2019" name="Int. J. Syst. Evol. Microbiol.">
        <title>The Global Catalogue of Microorganisms (GCM) 10K type strain sequencing project: providing services to taxonomists for standard genome sequencing and annotation.</title>
        <authorList>
            <consortium name="The Broad Institute Genomics Platform"/>
            <consortium name="The Broad Institute Genome Sequencing Center for Infectious Disease"/>
            <person name="Wu L."/>
            <person name="Ma J."/>
        </authorList>
    </citation>
    <scope>NUCLEOTIDE SEQUENCE [LARGE SCALE GENOMIC DNA]</scope>
    <source>
        <strain evidence="5">KCTC 12907</strain>
    </source>
</reference>
<sequence>MFQKTRLVSLLICDALLICISVYLSYLLRFDFSIRPYFLNTLPYVMISSSIFLVASFYNFKIYKRVWQYASVGDIIAIIKGVVTGTTIFFVFHQLNNYYYSHVVVPRSIYPLTIMISFLLVGSSRFIWRLFRDNYIKMQPYHRRALIVGAGEAGIMVVRELKHNRQSEMYPVAFIDDDPSKWHKEIMGIPVFGGRNDIVNVVKQYKIVDVIVALPTATRSVISEIVNISKNTGCQIKIVPRVNDLINGKITINMIREVEVEDLLGRDPIQVDMEEITGYLTDQVVLISGAGGSIGSEITRQVAATNPRNLVILDHSENNIYDIEIELRSKYPDLNLTPVIADVKNRNRIEQVIRQARPRVIFHAAAHKHVPLMEANPLEAVQNNVIGTKNLAENAHQYGVKKFVLISTDKAVNPTSVMGATKRIAEMIVQDLDKRSDTLFSAVRFGNVLGSRGSVIPLFKKQILAGGPVTVTHPEMVRYFMTIPEAVQLVIQAGAIARGGETFILDMGNPVKIADLAKDLVRLSGLEPEKDIKIVYTGIRPGEKLFEEILSHEEGASATKHDRIYIGVPIEINEDKLAASIELLRHAKTGHEVRVNLSLLVPNYRWVKEGAQQDQKEARELMNASLEMVATLELQRNQGEGK</sequence>
<evidence type="ECO:0000313" key="4">
    <source>
        <dbReference type="EMBL" id="MFC7150186.1"/>
    </source>
</evidence>
<gene>
    <name evidence="4" type="ORF">ACFQMJ_16790</name>
</gene>
<comment type="similarity">
    <text evidence="1">Belongs to the polysaccharide synthase family.</text>
</comment>
<keyword evidence="2" id="KW-1133">Transmembrane helix</keyword>
<dbReference type="SUPFAM" id="SSF53335">
    <property type="entry name" value="S-adenosyl-L-methionine-dependent methyltransferases"/>
    <property type="match status" value="1"/>
</dbReference>
<dbReference type="RefSeq" id="WP_378046007.1">
    <property type="nucleotide sequence ID" value="NZ_JBHMDN010000010.1"/>
</dbReference>
<comment type="caution">
    <text evidence="4">The sequence shown here is derived from an EMBL/GenBank/DDBJ whole genome shotgun (WGS) entry which is preliminary data.</text>
</comment>
<protein>
    <submittedName>
        <fullName evidence="4">Polysaccharide biosynthesis protein</fullName>
    </submittedName>
</protein>
<dbReference type="SUPFAM" id="SSF51735">
    <property type="entry name" value="NAD(P)-binding Rossmann-fold domains"/>
    <property type="match status" value="1"/>
</dbReference>
<dbReference type="Gene3D" id="3.40.50.720">
    <property type="entry name" value="NAD(P)-binding Rossmann-like Domain"/>
    <property type="match status" value="2"/>
</dbReference>
<keyword evidence="2" id="KW-0812">Transmembrane</keyword>
<name>A0ABW2FAC0_9BACL</name>
<dbReference type="EMBL" id="JBHTAI010000009">
    <property type="protein sequence ID" value="MFC7150186.1"/>
    <property type="molecule type" value="Genomic_DNA"/>
</dbReference>
<feature type="transmembrane region" description="Helical" evidence="2">
    <location>
        <begin position="41"/>
        <end position="60"/>
    </location>
</feature>
<feature type="transmembrane region" description="Helical" evidence="2">
    <location>
        <begin position="72"/>
        <end position="92"/>
    </location>
</feature>
<dbReference type="CDD" id="cd05237">
    <property type="entry name" value="UDP_invert_4-6DH_SDR_e"/>
    <property type="match status" value="1"/>
</dbReference>
<dbReference type="Pfam" id="PF13727">
    <property type="entry name" value="CoA_binding_3"/>
    <property type="match status" value="1"/>
</dbReference>
<dbReference type="InterPro" id="IPR036291">
    <property type="entry name" value="NAD(P)-bd_dom_sf"/>
</dbReference>
<feature type="domain" description="Polysaccharide biosynthesis protein CapD-like" evidence="3">
    <location>
        <begin position="285"/>
        <end position="566"/>
    </location>
</feature>
<evidence type="ECO:0000256" key="1">
    <source>
        <dbReference type="ARBA" id="ARBA00007430"/>
    </source>
</evidence>
<dbReference type="InterPro" id="IPR029063">
    <property type="entry name" value="SAM-dependent_MTases_sf"/>
</dbReference>
<organism evidence="4 5">
    <name type="scientific">Cohnella cellulosilytica</name>
    <dbReference type="NCBI Taxonomy" id="986710"/>
    <lineage>
        <taxon>Bacteria</taxon>
        <taxon>Bacillati</taxon>
        <taxon>Bacillota</taxon>
        <taxon>Bacilli</taxon>
        <taxon>Bacillales</taxon>
        <taxon>Paenibacillaceae</taxon>
        <taxon>Cohnella</taxon>
    </lineage>
</organism>
<proteinExistence type="inferred from homology"/>
<feature type="transmembrane region" description="Helical" evidence="2">
    <location>
        <begin position="108"/>
        <end position="128"/>
    </location>
</feature>
<evidence type="ECO:0000256" key="2">
    <source>
        <dbReference type="SAM" id="Phobius"/>
    </source>
</evidence>
<keyword evidence="2" id="KW-0472">Membrane</keyword>
<dbReference type="PANTHER" id="PTHR43318:SF1">
    <property type="entry name" value="POLYSACCHARIDE BIOSYNTHESIS PROTEIN EPSC-RELATED"/>
    <property type="match status" value="1"/>
</dbReference>
<evidence type="ECO:0000259" key="3">
    <source>
        <dbReference type="Pfam" id="PF02719"/>
    </source>
</evidence>